<proteinExistence type="predicted"/>
<sequence>MTATLADLFLNALDRPRLLGYMGSTAAVSGAVRKRLLRDLRASARYRLDPDLARAVAGQPMPLGALDAETGFRMPQERMWIELQSGVFEGNPGRFGLLAAPHDVQGFRLDVILVDPEAMGRTGAVAMSPGSVRFDFGLRIPDDPVARKLGITVDYLIDEARAYHAKSAGIDPEAGLQAYLSSPSGQRIEQDMRCTNIEMHPGVTPENISSAHNLAGLRGTGPAALSILAVFCTLLAERSERVVEHRDVAGVRRLAGRPTADRPVLSYRQAHIALPNRIEAVISEAASRSERADRKRQHECRGHWCESRRGRDDCDHNWEREAVQRWRCLACGRRRWWRRAHQRGSPELGRVNKDYRAALRPRAYA</sequence>
<keyword evidence="2" id="KW-1185">Reference proteome</keyword>
<protein>
    <submittedName>
        <fullName evidence="1">Uncharacterized protein</fullName>
    </submittedName>
</protein>
<name>A0ABS1DB25_9PROT</name>
<gene>
    <name evidence="1" type="ORF">CKO28_06005</name>
</gene>
<evidence type="ECO:0000313" key="2">
    <source>
        <dbReference type="Proteomes" id="UP001296873"/>
    </source>
</evidence>
<reference evidence="1 2" key="1">
    <citation type="journal article" date="2020" name="Microorganisms">
        <title>Osmotic Adaptation and Compatible Solute Biosynthesis of Phototrophic Bacteria as Revealed from Genome Analyses.</title>
        <authorList>
            <person name="Imhoff J.F."/>
            <person name="Rahn T."/>
            <person name="Kunzel S."/>
            <person name="Keller A."/>
            <person name="Neulinger S.C."/>
        </authorList>
    </citation>
    <scope>NUCLEOTIDE SEQUENCE [LARGE SCALE GENOMIC DNA]</scope>
    <source>
        <strain evidence="1 2">DSM 9895</strain>
    </source>
</reference>
<dbReference type="EMBL" id="NRRL01000009">
    <property type="protein sequence ID" value="MBK1667585.1"/>
    <property type="molecule type" value="Genomic_DNA"/>
</dbReference>
<accession>A0ABS1DB25</accession>
<organism evidence="1 2">
    <name type="scientific">Rhodovibrio sodomensis</name>
    <dbReference type="NCBI Taxonomy" id="1088"/>
    <lineage>
        <taxon>Bacteria</taxon>
        <taxon>Pseudomonadati</taxon>
        <taxon>Pseudomonadota</taxon>
        <taxon>Alphaproteobacteria</taxon>
        <taxon>Rhodospirillales</taxon>
        <taxon>Rhodovibrionaceae</taxon>
        <taxon>Rhodovibrio</taxon>
    </lineage>
</organism>
<dbReference type="Proteomes" id="UP001296873">
    <property type="component" value="Unassembled WGS sequence"/>
</dbReference>
<dbReference type="RefSeq" id="WP_200339745.1">
    <property type="nucleotide sequence ID" value="NZ_NRRL01000009.1"/>
</dbReference>
<evidence type="ECO:0000313" key="1">
    <source>
        <dbReference type="EMBL" id="MBK1667585.1"/>
    </source>
</evidence>
<comment type="caution">
    <text evidence="1">The sequence shown here is derived from an EMBL/GenBank/DDBJ whole genome shotgun (WGS) entry which is preliminary data.</text>
</comment>